<reference evidence="6 7" key="1">
    <citation type="journal article" date="2018" name="Nat. Biotechnol.">
        <title>A standardized bacterial taxonomy based on genome phylogeny substantially revises the tree of life.</title>
        <authorList>
            <person name="Parks D.H."/>
            <person name="Chuvochina M."/>
            <person name="Waite D.W."/>
            <person name="Rinke C."/>
            <person name="Skarshewski A."/>
            <person name="Chaumeil P.A."/>
            <person name="Hugenholtz P."/>
        </authorList>
    </citation>
    <scope>NUCLEOTIDE SEQUENCE [LARGE SCALE GENOMIC DNA]</scope>
    <source>
        <strain evidence="6">UBA9169</strain>
    </source>
</reference>
<dbReference type="EMBL" id="DMVW01000099">
    <property type="protein sequence ID" value="HAR52292.1"/>
    <property type="molecule type" value="Genomic_DNA"/>
</dbReference>
<dbReference type="PANTHER" id="PTHR23546:SF1">
    <property type="entry name" value="MEMBRANE PROTEIN"/>
    <property type="match status" value="1"/>
</dbReference>
<feature type="domain" description="Major facilitator superfamily (MFS) profile" evidence="5">
    <location>
        <begin position="14"/>
        <end position="394"/>
    </location>
</feature>
<feature type="transmembrane region" description="Helical" evidence="4">
    <location>
        <begin position="214"/>
        <end position="237"/>
    </location>
</feature>
<dbReference type="PROSITE" id="PS50850">
    <property type="entry name" value="MFS"/>
    <property type="match status" value="1"/>
</dbReference>
<protein>
    <submittedName>
        <fullName evidence="6">MFS transporter</fullName>
    </submittedName>
</protein>
<evidence type="ECO:0000256" key="3">
    <source>
        <dbReference type="ARBA" id="ARBA00023136"/>
    </source>
</evidence>
<feature type="transmembrane region" description="Helical" evidence="4">
    <location>
        <begin position="249"/>
        <end position="270"/>
    </location>
</feature>
<evidence type="ECO:0000313" key="7">
    <source>
        <dbReference type="Proteomes" id="UP000264719"/>
    </source>
</evidence>
<name>A0A348WCN0_9RHOB</name>
<dbReference type="InterPro" id="IPR011701">
    <property type="entry name" value="MFS"/>
</dbReference>
<evidence type="ECO:0000256" key="1">
    <source>
        <dbReference type="ARBA" id="ARBA00022692"/>
    </source>
</evidence>
<dbReference type="InterPro" id="IPR020846">
    <property type="entry name" value="MFS_dom"/>
</dbReference>
<feature type="transmembrane region" description="Helical" evidence="4">
    <location>
        <begin position="142"/>
        <end position="166"/>
    </location>
</feature>
<dbReference type="GO" id="GO:0022857">
    <property type="term" value="F:transmembrane transporter activity"/>
    <property type="evidence" value="ECO:0007669"/>
    <property type="project" value="InterPro"/>
</dbReference>
<feature type="transmembrane region" description="Helical" evidence="4">
    <location>
        <begin position="306"/>
        <end position="329"/>
    </location>
</feature>
<feature type="transmembrane region" description="Helical" evidence="4">
    <location>
        <begin position="83"/>
        <end position="102"/>
    </location>
</feature>
<accession>A0A348WCN0</accession>
<dbReference type="AlphaFoldDB" id="A0A348WCN0"/>
<comment type="caution">
    <text evidence="6">The sequence shown here is derived from an EMBL/GenBank/DDBJ whole genome shotgun (WGS) entry which is preliminary data.</text>
</comment>
<dbReference type="Pfam" id="PF07690">
    <property type="entry name" value="MFS_1"/>
    <property type="match status" value="2"/>
</dbReference>
<feature type="transmembrane region" description="Helical" evidence="4">
    <location>
        <begin position="49"/>
        <end position="71"/>
    </location>
</feature>
<evidence type="ECO:0000256" key="2">
    <source>
        <dbReference type="ARBA" id="ARBA00022989"/>
    </source>
</evidence>
<dbReference type="SUPFAM" id="SSF103473">
    <property type="entry name" value="MFS general substrate transporter"/>
    <property type="match status" value="1"/>
</dbReference>
<dbReference type="CDD" id="cd17473">
    <property type="entry name" value="MFS_arabinose_efflux_permease_like"/>
    <property type="match status" value="1"/>
</dbReference>
<evidence type="ECO:0000256" key="4">
    <source>
        <dbReference type="SAM" id="Phobius"/>
    </source>
</evidence>
<keyword evidence="3 4" id="KW-0472">Membrane</keyword>
<feature type="transmembrane region" description="Helical" evidence="4">
    <location>
        <begin position="282"/>
        <end position="300"/>
    </location>
</feature>
<keyword evidence="1 4" id="KW-0812">Transmembrane</keyword>
<gene>
    <name evidence="6" type="ORF">DCS45_10530</name>
</gene>
<sequence length="400" mass="41192">MPSLSSPPIHHDPRAIALLLAATLTTMANAAISPALPGLEARFADHPQAALLTRFLVSAPSVAVVLVAGWSGSLADRFGKRRLLLGGVGLFAVAGTAGFALASLEALLISRLILGIAVALIMTSQTALIADYFDGVARSRLLGLQVSARNIGGLVAIGLAGFLALISPMHAFAVHALALLILPVLWRSLPEPARAAPSTPAPDMAEPATRRFDMALWSMAGLQMLTVICFFTMPTQLPFFIAHHGIENAAVMGGAMVALTLAGALAASRYSALKPQLGHARLLALGYALMGGGMLTLALAQGIEMIVAGAILVGLGFATVVPNFNEIALAATPPHRRGRTAGVLTTAVFLGQILSPLLTLPLLQAIGFAGMFATLAAVLILAALAGLALHVSRARRILPG</sequence>
<proteinExistence type="predicted"/>
<evidence type="ECO:0000259" key="5">
    <source>
        <dbReference type="PROSITE" id="PS50850"/>
    </source>
</evidence>
<dbReference type="Proteomes" id="UP000264719">
    <property type="component" value="Unassembled WGS sequence"/>
</dbReference>
<dbReference type="InterPro" id="IPR036259">
    <property type="entry name" value="MFS_trans_sf"/>
</dbReference>
<organism evidence="6 7">
    <name type="scientific">Roseovarius nubinhibens</name>
    <dbReference type="NCBI Taxonomy" id="314263"/>
    <lineage>
        <taxon>Bacteria</taxon>
        <taxon>Pseudomonadati</taxon>
        <taxon>Pseudomonadota</taxon>
        <taxon>Alphaproteobacteria</taxon>
        <taxon>Rhodobacterales</taxon>
        <taxon>Roseobacteraceae</taxon>
        <taxon>Roseovarius</taxon>
    </lineage>
</organism>
<keyword evidence="2 4" id="KW-1133">Transmembrane helix</keyword>
<dbReference type="Gene3D" id="1.20.1250.20">
    <property type="entry name" value="MFS general substrate transporter like domains"/>
    <property type="match status" value="1"/>
</dbReference>
<dbReference type="PANTHER" id="PTHR23546">
    <property type="entry name" value="TRANSPORT PROTEIN"/>
    <property type="match status" value="1"/>
</dbReference>
<feature type="transmembrane region" description="Helical" evidence="4">
    <location>
        <begin position="108"/>
        <end position="130"/>
    </location>
</feature>
<dbReference type="RefSeq" id="WP_339856010.1">
    <property type="nucleotide sequence ID" value="NZ_CAXAXR010000030.1"/>
</dbReference>
<evidence type="ECO:0000313" key="6">
    <source>
        <dbReference type="EMBL" id="HAR52292.1"/>
    </source>
</evidence>
<feature type="transmembrane region" description="Helical" evidence="4">
    <location>
        <begin position="341"/>
        <end position="359"/>
    </location>
</feature>
<feature type="transmembrane region" description="Helical" evidence="4">
    <location>
        <begin position="365"/>
        <end position="389"/>
    </location>
</feature>